<keyword evidence="1" id="KW-0812">Transmembrane</keyword>
<name>R7QE55_CHOCR</name>
<gene>
    <name evidence="2" type="ORF">CHC_T00004437001</name>
</gene>
<protein>
    <submittedName>
        <fullName evidence="2">Uncharacterized protein</fullName>
    </submittedName>
</protein>
<dbReference type="Proteomes" id="UP000012073">
    <property type="component" value="Unassembled WGS sequence"/>
</dbReference>
<feature type="transmembrane region" description="Helical" evidence="1">
    <location>
        <begin position="23"/>
        <end position="41"/>
    </location>
</feature>
<proteinExistence type="predicted"/>
<keyword evidence="1" id="KW-0472">Membrane</keyword>
<dbReference type="EMBL" id="HG001756">
    <property type="protein sequence ID" value="CDF36018.1"/>
    <property type="molecule type" value="Genomic_DNA"/>
</dbReference>
<evidence type="ECO:0000256" key="1">
    <source>
        <dbReference type="SAM" id="Phobius"/>
    </source>
</evidence>
<dbReference type="AlphaFoldDB" id="R7QE55"/>
<evidence type="ECO:0000313" key="2">
    <source>
        <dbReference type="EMBL" id="CDF36018.1"/>
    </source>
</evidence>
<keyword evidence="1" id="KW-1133">Transmembrane helix</keyword>
<keyword evidence="3" id="KW-1185">Reference proteome</keyword>
<dbReference type="KEGG" id="ccp:CHC_T00004437001"/>
<organism evidence="2 3">
    <name type="scientific">Chondrus crispus</name>
    <name type="common">Carrageen Irish moss</name>
    <name type="synonym">Polymorpha crispa</name>
    <dbReference type="NCBI Taxonomy" id="2769"/>
    <lineage>
        <taxon>Eukaryota</taxon>
        <taxon>Rhodophyta</taxon>
        <taxon>Florideophyceae</taxon>
        <taxon>Rhodymeniophycidae</taxon>
        <taxon>Gigartinales</taxon>
        <taxon>Gigartinaceae</taxon>
        <taxon>Chondrus</taxon>
    </lineage>
</organism>
<evidence type="ECO:0000313" key="3">
    <source>
        <dbReference type="Proteomes" id="UP000012073"/>
    </source>
</evidence>
<dbReference type="Gramene" id="CDF36018">
    <property type="protein sequence ID" value="CDF36018"/>
    <property type="gene ID" value="CHC_T00004437001"/>
</dbReference>
<accession>R7QE55</accession>
<dbReference type="GeneID" id="17323550"/>
<dbReference type="RefSeq" id="XP_005715837.1">
    <property type="nucleotide sequence ID" value="XM_005715780.1"/>
</dbReference>
<reference evidence="3" key="1">
    <citation type="journal article" date="2013" name="Proc. Natl. Acad. Sci. U.S.A.">
        <title>Genome structure and metabolic features in the red seaweed Chondrus crispus shed light on evolution of the Archaeplastida.</title>
        <authorList>
            <person name="Collen J."/>
            <person name="Porcel B."/>
            <person name="Carre W."/>
            <person name="Ball S.G."/>
            <person name="Chaparro C."/>
            <person name="Tonon T."/>
            <person name="Barbeyron T."/>
            <person name="Michel G."/>
            <person name="Noel B."/>
            <person name="Valentin K."/>
            <person name="Elias M."/>
            <person name="Artiguenave F."/>
            <person name="Arun A."/>
            <person name="Aury J.M."/>
            <person name="Barbosa-Neto J.F."/>
            <person name="Bothwell J.H."/>
            <person name="Bouget F.Y."/>
            <person name="Brillet L."/>
            <person name="Cabello-Hurtado F."/>
            <person name="Capella-Gutierrez S."/>
            <person name="Charrier B."/>
            <person name="Cladiere L."/>
            <person name="Cock J.M."/>
            <person name="Coelho S.M."/>
            <person name="Colleoni C."/>
            <person name="Czjzek M."/>
            <person name="Da Silva C."/>
            <person name="Delage L."/>
            <person name="Denoeud F."/>
            <person name="Deschamps P."/>
            <person name="Dittami S.M."/>
            <person name="Gabaldon T."/>
            <person name="Gachon C.M."/>
            <person name="Groisillier A."/>
            <person name="Herve C."/>
            <person name="Jabbari K."/>
            <person name="Katinka M."/>
            <person name="Kloareg B."/>
            <person name="Kowalczyk N."/>
            <person name="Labadie K."/>
            <person name="Leblanc C."/>
            <person name="Lopez P.J."/>
            <person name="McLachlan D.H."/>
            <person name="Meslet-Cladiere L."/>
            <person name="Moustafa A."/>
            <person name="Nehr Z."/>
            <person name="Nyvall Collen P."/>
            <person name="Panaud O."/>
            <person name="Partensky F."/>
            <person name="Poulain J."/>
            <person name="Rensing S.A."/>
            <person name="Rousvoal S."/>
            <person name="Samson G."/>
            <person name="Symeonidi A."/>
            <person name="Weissenbach J."/>
            <person name="Zambounis A."/>
            <person name="Wincker P."/>
            <person name="Boyen C."/>
        </authorList>
    </citation>
    <scope>NUCLEOTIDE SEQUENCE [LARGE SCALE GENOMIC DNA]</scope>
    <source>
        <strain evidence="3">cv. Stackhouse</strain>
    </source>
</reference>
<sequence length="64" mass="7299">MSTTSLLLSTKFLWMTTIDHAPSAYPLSIVTVTKILTNWMACREMLMNRTKLQFIPPLQATQLV</sequence>